<evidence type="ECO:0000313" key="2">
    <source>
        <dbReference type="EMBL" id="SKC46998.1"/>
    </source>
</evidence>
<evidence type="ECO:0000259" key="1">
    <source>
        <dbReference type="Pfam" id="PF13021"/>
    </source>
</evidence>
<organism evidence="2 3">
    <name type="scientific">Ohtaekwangia koreensis</name>
    <dbReference type="NCBI Taxonomy" id="688867"/>
    <lineage>
        <taxon>Bacteria</taxon>
        <taxon>Pseudomonadati</taxon>
        <taxon>Bacteroidota</taxon>
        <taxon>Cytophagia</taxon>
        <taxon>Cytophagales</taxon>
        <taxon>Fulvivirgaceae</taxon>
        <taxon>Ohtaekwangia</taxon>
    </lineage>
</organism>
<dbReference type="InterPro" id="IPR024976">
    <property type="entry name" value="DUF3885"/>
</dbReference>
<gene>
    <name evidence="2" type="ORF">SAMN05660236_0813</name>
</gene>
<proteinExistence type="predicted"/>
<dbReference type="AlphaFoldDB" id="A0A1T5J6W3"/>
<feature type="domain" description="DUF3885" evidence="1">
    <location>
        <begin position="35"/>
        <end position="208"/>
    </location>
</feature>
<name>A0A1T5J6W3_9BACT</name>
<evidence type="ECO:0000313" key="3">
    <source>
        <dbReference type="Proteomes" id="UP000190961"/>
    </source>
</evidence>
<protein>
    <recommendedName>
        <fullName evidence="1">DUF3885 domain-containing protein</fullName>
    </recommendedName>
</protein>
<dbReference type="EMBL" id="FUZU01000001">
    <property type="protein sequence ID" value="SKC46998.1"/>
    <property type="molecule type" value="Genomic_DNA"/>
</dbReference>
<reference evidence="2 3" key="1">
    <citation type="submission" date="2017-02" db="EMBL/GenBank/DDBJ databases">
        <authorList>
            <person name="Peterson S.W."/>
        </authorList>
    </citation>
    <scope>NUCLEOTIDE SEQUENCE [LARGE SCALE GENOMIC DNA]</scope>
    <source>
        <strain evidence="2 3">DSM 25262</strain>
    </source>
</reference>
<dbReference type="Pfam" id="PF13021">
    <property type="entry name" value="DUF3885"/>
    <property type="match status" value="1"/>
</dbReference>
<keyword evidence="3" id="KW-1185">Reference proteome</keyword>
<sequence length="211" mass="24689">MRMSYSQLLAVIAPMTKEDFNNIWTKRYPDSVPISYTFRHDYPDRWFRIHSLPDSKRYPNNEDEWTIVLSRQNAIITDILGDGAKIFLVTGDFHFEGHTELHPIDDVDSIKGLSFNKLDNIDLYKLWPDEYDNGQVFRPMFCNSVWSPSKFNNILRDIAQDSVRVFFMSVDNDTVIVPYDGGVDLILKDKQAREQYKSKYSDWLSKLDSGL</sequence>
<accession>A0A1T5J6W3</accession>
<dbReference type="Proteomes" id="UP000190961">
    <property type="component" value="Unassembled WGS sequence"/>
</dbReference>